<gene>
    <name evidence="1" type="ORF">ACFOSS_14195</name>
</gene>
<dbReference type="Pfam" id="PF00543">
    <property type="entry name" value="P-II"/>
    <property type="match status" value="1"/>
</dbReference>
<proteinExistence type="predicted"/>
<sequence length="101" mass="11830">MSKTTTRQLVTIITEAALESELTRQVERLGARGYTITEARGKGSHGLRDAGWDEMRNLRLEVICEEHVAERIMDYLQEHYYDNFAMVVFCSEIRVHRHDKF</sequence>
<dbReference type="RefSeq" id="WP_377153646.1">
    <property type="nucleotide sequence ID" value="NZ_JBHSAF010000014.1"/>
</dbReference>
<dbReference type="Proteomes" id="UP001595692">
    <property type="component" value="Unassembled WGS sequence"/>
</dbReference>
<dbReference type="EMBL" id="JBHSAF010000014">
    <property type="protein sequence ID" value="MFC3914602.1"/>
    <property type="molecule type" value="Genomic_DNA"/>
</dbReference>
<dbReference type="Gene3D" id="3.30.70.120">
    <property type="match status" value="1"/>
</dbReference>
<dbReference type="InterPro" id="IPR002187">
    <property type="entry name" value="N-reg_PII"/>
</dbReference>
<keyword evidence="2" id="KW-1185">Reference proteome</keyword>
<reference evidence="2" key="1">
    <citation type="journal article" date="2019" name="Int. J. Syst. Evol. Microbiol.">
        <title>The Global Catalogue of Microorganisms (GCM) 10K type strain sequencing project: providing services to taxonomists for standard genome sequencing and annotation.</title>
        <authorList>
            <consortium name="The Broad Institute Genomics Platform"/>
            <consortium name="The Broad Institute Genome Sequencing Center for Infectious Disease"/>
            <person name="Wu L."/>
            <person name="Ma J."/>
        </authorList>
    </citation>
    <scope>NUCLEOTIDE SEQUENCE [LARGE SCALE GENOMIC DNA]</scope>
    <source>
        <strain evidence="2">CCUG 54939</strain>
    </source>
</reference>
<protein>
    <submittedName>
        <fullName evidence="1">P-II family nitrogen regulator</fullName>
    </submittedName>
</protein>
<name>A0ABV8CR08_9GAMM</name>
<accession>A0ABV8CR08</accession>
<comment type="caution">
    <text evidence="1">The sequence shown here is derived from an EMBL/GenBank/DDBJ whole genome shotgun (WGS) entry which is preliminary data.</text>
</comment>
<organism evidence="1 2">
    <name type="scientific">Pseudaeromonas sharmana</name>
    <dbReference type="NCBI Taxonomy" id="328412"/>
    <lineage>
        <taxon>Bacteria</taxon>
        <taxon>Pseudomonadati</taxon>
        <taxon>Pseudomonadota</taxon>
        <taxon>Gammaproteobacteria</taxon>
        <taxon>Aeromonadales</taxon>
        <taxon>Aeromonadaceae</taxon>
        <taxon>Pseudaeromonas</taxon>
    </lineage>
</organism>
<evidence type="ECO:0000313" key="1">
    <source>
        <dbReference type="EMBL" id="MFC3914602.1"/>
    </source>
</evidence>
<dbReference type="InterPro" id="IPR015867">
    <property type="entry name" value="N-reg_PII/ATP_PRibTrfase_C"/>
</dbReference>
<dbReference type="SUPFAM" id="SSF54913">
    <property type="entry name" value="GlnB-like"/>
    <property type="match status" value="1"/>
</dbReference>
<dbReference type="InterPro" id="IPR011322">
    <property type="entry name" value="N-reg_PII-like_a/b"/>
</dbReference>
<evidence type="ECO:0000313" key="2">
    <source>
        <dbReference type="Proteomes" id="UP001595692"/>
    </source>
</evidence>